<protein>
    <submittedName>
        <fullName evidence="2">Uncharacterized protein</fullName>
    </submittedName>
</protein>
<proteinExistence type="predicted"/>
<feature type="region of interest" description="Disordered" evidence="1">
    <location>
        <begin position="150"/>
        <end position="234"/>
    </location>
</feature>
<dbReference type="Pfam" id="PF07004">
    <property type="entry name" value="SHIPPO-rpt"/>
    <property type="match status" value="3"/>
</dbReference>
<name>A0AA36NID2_9DINO</name>
<evidence type="ECO:0000256" key="1">
    <source>
        <dbReference type="SAM" id="MobiDB-lite"/>
    </source>
</evidence>
<reference evidence="2" key="1">
    <citation type="submission" date="2023-08" db="EMBL/GenBank/DDBJ databases">
        <authorList>
            <person name="Chen Y."/>
            <person name="Shah S."/>
            <person name="Dougan E. K."/>
            <person name="Thang M."/>
            <person name="Chan C."/>
        </authorList>
    </citation>
    <scope>NUCLEOTIDE SEQUENCE</scope>
</reference>
<sequence length="249" mass="24954">MSLSRPSCAGYDYGILLTTMSQNKQAPKWSFAGRQHGGSRPGTPGPGAYAAAAKSSARIRTPSYGFGTAERDGGGLRVSTAPGPGTYGAYGAYGAHGQARPRSAGPAFGRARRGLGGGSATPGPGAYVPNINPTRMGAPRHTCTPRRDGVFGGGGSQGAFGTPGPGTYGDAGSGGSSPMAKAAPRWGFGSSARGVNAYGQGPGPGQYDLRSRVGGPRFSIKGRHDLGDGSLCPTPGPGSFGGMYTQFGY</sequence>
<evidence type="ECO:0000313" key="3">
    <source>
        <dbReference type="Proteomes" id="UP001178507"/>
    </source>
</evidence>
<comment type="caution">
    <text evidence="2">The sequence shown here is derived from an EMBL/GenBank/DDBJ whole genome shotgun (WGS) entry which is preliminary data.</text>
</comment>
<dbReference type="InterPro" id="IPR051291">
    <property type="entry name" value="CIMAP"/>
</dbReference>
<evidence type="ECO:0000313" key="2">
    <source>
        <dbReference type="EMBL" id="CAJ1408382.1"/>
    </source>
</evidence>
<feature type="compositionally biased region" description="Gly residues" evidence="1">
    <location>
        <begin position="150"/>
        <end position="175"/>
    </location>
</feature>
<dbReference type="Proteomes" id="UP001178507">
    <property type="component" value="Unassembled WGS sequence"/>
</dbReference>
<keyword evidence="3" id="KW-1185">Reference proteome</keyword>
<dbReference type="PANTHER" id="PTHR21580">
    <property type="entry name" value="SHIPPO-1-RELATED"/>
    <property type="match status" value="1"/>
</dbReference>
<dbReference type="AlphaFoldDB" id="A0AA36NID2"/>
<organism evidence="2 3">
    <name type="scientific">Effrenium voratum</name>
    <dbReference type="NCBI Taxonomy" id="2562239"/>
    <lineage>
        <taxon>Eukaryota</taxon>
        <taxon>Sar</taxon>
        <taxon>Alveolata</taxon>
        <taxon>Dinophyceae</taxon>
        <taxon>Suessiales</taxon>
        <taxon>Symbiodiniaceae</taxon>
        <taxon>Effrenium</taxon>
    </lineage>
</organism>
<feature type="region of interest" description="Disordered" evidence="1">
    <location>
        <begin position="30"/>
        <end position="49"/>
    </location>
</feature>
<dbReference type="EMBL" id="CAUJNA010003717">
    <property type="protein sequence ID" value="CAJ1408382.1"/>
    <property type="molecule type" value="Genomic_DNA"/>
</dbReference>
<gene>
    <name evidence="2" type="ORF">EVOR1521_LOCUS29814</name>
</gene>
<dbReference type="InterPro" id="IPR010736">
    <property type="entry name" value="SHIPPO-rpt"/>
</dbReference>
<accession>A0AA36NID2</accession>